<gene>
    <name evidence="1" type="ORF">S12H4_35366</name>
</gene>
<dbReference type="EMBL" id="BARW01020999">
    <property type="protein sequence ID" value="GAI98213.1"/>
    <property type="molecule type" value="Genomic_DNA"/>
</dbReference>
<accession>X1SZ42</accession>
<organism evidence="1">
    <name type="scientific">marine sediment metagenome</name>
    <dbReference type="NCBI Taxonomy" id="412755"/>
    <lineage>
        <taxon>unclassified sequences</taxon>
        <taxon>metagenomes</taxon>
        <taxon>ecological metagenomes</taxon>
    </lineage>
</organism>
<sequence>MYYGTMRDIDVENATSLGKIKAGDDINVNFSDLHFTLQQKYRLIVTVSGSWYKIELSGVGSLGMSDSDFLDPGGVKFGVWQAKGW</sequence>
<protein>
    <submittedName>
        <fullName evidence="1">Uncharacterized protein</fullName>
    </submittedName>
</protein>
<name>X1SZ42_9ZZZZ</name>
<reference evidence="1" key="1">
    <citation type="journal article" date="2014" name="Front. Microbiol.">
        <title>High frequency of phylogenetically diverse reductive dehalogenase-homologous genes in deep subseafloor sedimentary metagenomes.</title>
        <authorList>
            <person name="Kawai M."/>
            <person name="Futagami T."/>
            <person name="Toyoda A."/>
            <person name="Takaki Y."/>
            <person name="Nishi S."/>
            <person name="Hori S."/>
            <person name="Arai W."/>
            <person name="Tsubouchi T."/>
            <person name="Morono Y."/>
            <person name="Uchiyama I."/>
            <person name="Ito T."/>
            <person name="Fujiyama A."/>
            <person name="Inagaki F."/>
            <person name="Takami H."/>
        </authorList>
    </citation>
    <scope>NUCLEOTIDE SEQUENCE</scope>
    <source>
        <strain evidence="1">Expedition CK06-06</strain>
    </source>
</reference>
<proteinExistence type="predicted"/>
<comment type="caution">
    <text evidence="1">The sequence shown here is derived from an EMBL/GenBank/DDBJ whole genome shotgun (WGS) entry which is preliminary data.</text>
</comment>
<feature type="non-terminal residue" evidence="1">
    <location>
        <position position="85"/>
    </location>
</feature>
<evidence type="ECO:0000313" key="1">
    <source>
        <dbReference type="EMBL" id="GAI98213.1"/>
    </source>
</evidence>
<dbReference type="AlphaFoldDB" id="X1SZ42"/>